<evidence type="ECO:0000259" key="9">
    <source>
        <dbReference type="Pfam" id="PF01979"/>
    </source>
</evidence>
<evidence type="ECO:0000256" key="6">
    <source>
        <dbReference type="PIRSR" id="PIRSR038994-1"/>
    </source>
</evidence>
<feature type="active site" description="Proton donor/acceptor" evidence="6">
    <location>
        <position position="272"/>
    </location>
</feature>
<evidence type="ECO:0000256" key="7">
    <source>
        <dbReference type="PIRSR" id="PIRSR038994-2"/>
    </source>
</evidence>
<feature type="binding site" evidence="7">
    <location>
        <begin position="217"/>
        <end position="218"/>
    </location>
    <ligand>
        <name>substrate</name>
    </ligand>
</feature>
<dbReference type="InterPro" id="IPR006680">
    <property type="entry name" value="Amidohydro-rel"/>
</dbReference>
<evidence type="ECO:0000256" key="2">
    <source>
        <dbReference type="ARBA" id="ARBA00022723"/>
    </source>
</evidence>
<dbReference type="OrthoDB" id="9776488at2"/>
<dbReference type="GO" id="GO:0006046">
    <property type="term" value="P:N-acetylglucosamine catabolic process"/>
    <property type="evidence" value="ECO:0007669"/>
    <property type="project" value="TreeGrafter"/>
</dbReference>
<evidence type="ECO:0000256" key="1">
    <source>
        <dbReference type="ARBA" id="ARBA00010716"/>
    </source>
</evidence>
<keyword evidence="3 5" id="KW-0378">Hydrolase</keyword>
<evidence type="ECO:0000256" key="5">
    <source>
        <dbReference type="PIRNR" id="PIRNR038994"/>
    </source>
</evidence>
<evidence type="ECO:0000256" key="8">
    <source>
        <dbReference type="PIRSR" id="PIRSR038994-3"/>
    </source>
</evidence>
<feature type="binding site" evidence="7">
    <location>
        <position position="249"/>
    </location>
    <ligand>
        <name>substrate</name>
    </ligand>
</feature>
<feature type="binding site" evidence="8">
    <location>
        <position position="127"/>
    </location>
    <ligand>
        <name>Zn(2+)</name>
        <dbReference type="ChEBI" id="CHEBI:29105"/>
    </ligand>
</feature>
<dbReference type="PANTHER" id="PTHR11113">
    <property type="entry name" value="N-ACETYLGLUCOSAMINE-6-PHOSPHATE DEACETYLASE"/>
    <property type="match status" value="1"/>
</dbReference>
<sequence length="384" mass="39408">MTAPAGGTVVEGRDPATGDVLQVGVEHGTIAEIRRFASRDPDMPYLAPGLVDLQVNGYRDADVNGADVSADAIAEITHALAREGVTTWVPTVVTAAERDIARSLRAVAAAKAADPAVDAAVPWAHVEGPFLSSQDGPRGVHDAVQIRPLDAAEVARWRDAGPVGYVTVSPHAADAPREIARITRLGVRVAVGHTHATSDQVRAAVDAGATMSTHLGNGVHAHLPRHPNAIWAQLADDRLTCGFIADGHHLPADTLRVMLRAKGARRAFLVSDSTALAGSPPGTYRTPVGGDVELTPDGRLAYGGTGLLAGAALSLVHGLRFVLAHTGTALADGLELVCGTPGALVGGATAPRGTIQVGSRADLVRLTANGTVVGVVRGGERLVG</sequence>
<protein>
    <submittedName>
        <fullName evidence="10">N-acetylglucosamine-6-phosphate deacetylase</fullName>
    </submittedName>
</protein>
<feature type="binding site" evidence="7">
    <location>
        <position position="140"/>
    </location>
    <ligand>
        <name>substrate</name>
    </ligand>
</feature>
<organism evidence="10 11">
    <name type="scientific">Krasilnikoviella flava</name>
    <dbReference type="NCBI Taxonomy" id="526729"/>
    <lineage>
        <taxon>Bacteria</taxon>
        <taxon>Bacillati</taxon>
        <taxon>Actinomycetota</taxon>
        <taxon>Actinomycetes</taxon>
        <taxon>Micrococcales</taxon>
        <taxon>Promicromonosporaceae</taxon>
        <taxon>Krasilnikoviella</taxon>
    </lineage>
</organism>
<dbReference type="EMBL" id="FUZQ01000005">
    <property type="protein sequence ID" value="SKC70925.1"/>
    <property type="molecule type" value="Genomic_DNA"/>
</dbReference>
<dbReference type="STRING" id="526729.SAMN04324258_2847"/>
<dbReference type="PANTHER" id="PTHR11113:SF14">
    <property type="entry name" value="N-ACETYLGLUCOSAMINE-6-PHOSPHATE DEACETYLASE"/>
    <property type="match status" value="1"/>
</dbReference>
<accession>A0A1T5L5E3</accession>
<dbReference type="PIRSF" id="PIRSF038994">
    <property type="entry name" value="NagA"/>
    <property type="match status" value="1"/>
</dbReference>
<dbReference type="InterPro" id="IPR032466">
    <property type="entry name" value="Metal_Hydrolase"/>
</dbReference>
<gene>
    <name evidence="10" type="ORF">SAMN04324258_2847</name>
</gene>
<name>A0A1T5L5E3_9MICO</name>
<comment type="cofactor">
    <cofactor evidence="8">
        <name>a divalent metal cation</name>
        <dbReference type="ChEBI" id="CHEBI:60240"/>
    </cofactor>
    <text evidence="8">Binds 1 divalent metal cation per subunit.</text>
</comment>
<dbReference type="RefSeq" id="WP_079575146.1">
    <property type="nucleotide sequence ID" value="NZ_FUZQ01000005.1"/>
</dbReference>
<feature type="binding site" evidence="7">
    <location>
        <begin position="308"/>
        <end position="310"/>
    </location>
    <ligand>
        <name>substrate</name>
    </ligand>
</feature>
<dbReference type="SUPFAM" id="SSF51338">
    <property type="entry name" value="Composite domain of metallo-dependent hydrolases"/>
    <property type="match status" value="1"/>
</dbReference>
<dbReference type="Gene3D" id="3.20.20.140">
    <property type="entry name" value="Metal-dependent hydrolases"/>
    <property type="match status" value="1"/>
</dbReference>
<dbReference type="Gene3D" id="2.30.40.10">
    <property type="entry name" value="Urease, subunit C, domain 1"/>
    <property type="match status" value="1"/>
</dbReference>
<dbReference type="InterPro" id="IPR003764">
    <property type="entry name" value="GlcNAc_6-P_deAcase"/>
</dbReference>
<evidence type="ECO:0000313" key="11">
    <source>
        <dbReference type="Proteomes" id="UP000189777"/>
    </source>
</evidence>
<evidence type="ECO:0000313" key="10">
    <source>
        <dbReference type="EMBL" id="SKC70925.1"/>
    </source>
</evidence>
<feature type="binding site" evidence="8">
    <location>
        <position position="214"/>
    </location>
    <ligand>
        <name>Zn(2+)</name>
        <dbReference type="ChEBI" id="CHEBI:29105"/>
    </ligand>
</feature>
<dbReference type="GO" id="GO:0008448">
    <property type="term" value="F:N-acetylglucosamine-6-phosphate deacetylase activity"/>
    <property type="evidence" value="ECO:0007669"/>
    <property type="project" value="InterPro"/>
</dbReference>
<comment type="similarity">
    <text evidence="1 5">Belongs to the metallo-dependent hydrolases superfamily. NagA family.</text>
</comment>
<dbReference type="SUPFAM" id="SSF51556">
    <property type="entry name" value="Metallo-dependent hydrolases"/>
    <property type="match status" value="1"/>
</dbReference>
<proteinExistence type="inferred from homology"/>
<dbReference type="InterPro" id="IPR011059">
    <property type="entry name" value="Metal-dep_hydrolase_composite"/>
</dbReference>
<keyword evidence="11" id="KW-1185">Reference proteome</keyword>
<feature type="domain" description="Amidohydrolase-related" evidence="9">
    <location>
        <begin position="45"/>
        <end position="380"/>
    </location>
</feature>
<evidence type="ECO:0000256" key="4">
    <source>
        <dbReference type="ARBA" id="ARBA00023277"/>
    </source>
</evidence>
<feature type="binding site" evidence="8">
    <location>
        <position position="193"/>
    </location>
    <ligand>
        <name>Zn(2+)</name>
        <dbReference type="ChEBI" id="CHEBI:29105"/>
    </ligand>
</feature>
<keyword evidence="2 8" id="KW-0479">Metal-binding</keyword>
<dbReference type="AlphaFoldDB" id="A0A1T5L5E3"/>
<dbReference type="Pfam" id="PF01979">
    <property type="entry name" value="Amidohydro_1"/>
    <property type="match status" value="1"/>
</dbReference>
<evidence type="ECO:0000256" key="3">
    <source>
        <dbReference type="ARBA" id="ARBA00022801"/>
    </source>
</evidence>
<keyword evidence="4 5" id="KW-0119">Carbohydrate metabolism</keyword>
<feature type="binding site" evidence="7">
    <location>
        <position position="225"/>
    </location>
    <ligand>
        <name>substrate</name>
    </ligand>
</feature>
<dbReference type="GO" id="GO:0046872">
    <property type="term" value="F:metal ion binding"/>
    <property type="evidence" value="ECO:0007669"/>
    <property type="project" value="UniProtKB-KW"/>
</dbReference>
<reference evidence="10 11" key="1">
    <citation type="submission" date="2017-02" db="EMBL/GenBank/DDBJ databases">
        <authorList>
            <person name="Peterson S.W."/>
        </authorList>
    </citation>
    <scope>NUCLEOTIDE SEQUENCE [LARGE SCALE GENOMIC DNA]</scope>
    <source>
        <strain evidence="10 11">DSM 21481</strain>
    </source>
</reference>
<dbReference type="Proteomes" id="UP000189777">
    <property type="component" value="Unassembled WGS sequence"/>
</dbReference>